<comment type="similarity">
    <text evidence="1">Belongs to the iron/ascorbate-dependent oxidoreductase family.</text>
</comment>
<dbReference type="Proteomes" id="UP000800036">
    <property type="component" value="Unassembled WGS sequence"/>
</dbReference>
<dbReference type="GO" id="GO:0016491">
    <property type="term" value="F:oxidoreductase activity"/>
    <property type="evidence" value="ECO:0007669"/>
    <property type="project" value="UniProtKB-KW"/>
</dbReference>
<name>A0A6A5UX73_9PLEO</name>
<evidence type="ECO:0000313" key="3">
    <source>
        <dbReference type="EMBL" id="KAF1969278.1"/>
    </source>
</evidence>
<evidence type="ECO:0000313" key="4">
    <source>
        <dbReference type="Proteomes" id="UP000800036"/>
    </source>
</evidence>
<keyword evidence="1" id="KW-0408">Iron</keyword>
<accession>A0A6A5UX73</accession>
<organism evidence="3 4">
    <name type="scientific">Bimuria novae-zelandiae CBS 107.79</name>
    <dbReference type="NCBI Taxonomy" id="1447943"/>
    <lineage>
        <taxon>Eukaryota</taxon>
        <taxon>Fungi</taxon>
        <taxon>Dikarya</taxon>
        <taxon>Ascomycota</taxon>
        <taxon>Pezizomycotina</taxon>
        <taxon>Dothideomycetes</taxon>
        <taxon>Pleosporomycetidae</taxon>
        <taxon>Pleosporales</taxon>
        <taxon>Massarineae</taxon>
        <taxon>Didymosphaeriaceae</taxon>
        <taxon>Bimuria</taxon>
    </lineage>
</organism>
<dbReference type="InterPro" id="IPR005123">
    <property type="entry name" value="Oxoglu/Fe-dep_dioxygenase_dom"/>
</dbReference>
<evidence type="ECO:0000256" key="1">
    <source>
        <dbReference type="RuleBase" id="RU003682"/>
    </source>
</evidence>
<dbReference type="Pfam" id="PF13640">
    <property type="entry name" value="2OG-FeII_Oxy_3"/>
    <property type="match status" value="1"/>
</dbReference>
<dbReference type="Gene3D" id="2.60.120.620">
    <property type="entry name" value="q2cbj1_9rhob like domain"/>
    <property type="match status" value="1"/>
</dbReference>
<proteinExistence type="inferred from homology"/>
<dbReference type="PROSITE" id="PS51471">
    <property type="entry name" value="FE2OG_OXY"/>
    <property type="match status" value="1"/>
</dbReference>
<sequence>MAANTLQDSITEELSKFINSKSATFACGGSVPIVSFPVQISASSTSLSLRWDSPNDTRSVSKLSFPISPAAIEQDVGLLELVRDCQPASFGFKGNDVVDYSYRKAIKMDRSAFSIDFCPYEHGIIDTVAQLLLPNAGGTVATQGVKAELYKLNIYSAPSGFFKPHVDTPRSDKQFGSLVIALPCHHEGGQLIVRHADQSVTFDWGSSASHGRTSSTVQWAAFYSDCEHEVKEVSEGYRITLTYNLYYSQGVGDLSGSSPAMDVTSLLLYHKVKAALEVPNFMAEGGSLGIFCQHAYAHSTPEGIEAFPGVLKGVDMAVYSVFLAIGLHISVRPVLEFSLRDEYDDYYDMDDEDPATDDCAEKNFIGRQLKSLVVSDAGGYEESRKEVLESYGGEWLNVNWLTNAKHKNIGYVHMAYGNEASTSFKYTHAALIVSIPPTADRRNDASVG</sequence>
<dbReference type="InterPro" id="IPR044862">
    <property type="entry name" value="Pro_4_hyd_alph_FE2OG_OXY"/>
</dbReference>
<dbReference type="OrthoDB" id="27483at2759"/>
<dbReference type="PANTHER" id="PTHR33099">
    <property type="entry name" value="FE2OG DIOXYGENASE DOMAIN-CONTAINING PROTEIN"/>
    <property type="match status" value="1"/>
</dbReference>
<dbReference type="GO" id="GO:0046872">
    <property type="term" value="F:metal ion binding"/>
    <property type="evidence" value="ECO:0007669"/>
    <property type="project" value="UniProtKB-KW"/>
</dbReference>
<keyword evidence="1" id="KW-0479">Metal-binding</keyword>
<feature type="domain" description="Fe2OG dioxygenase" evidence="2">
    <location>
        <begin position="146"/>
        <end position="247"/>
    </location>
</feature>
<evidence type="ECO:0000259" key="2">
    <source>
        <dbReference type="PROSITE" id="PS51471"/>
    </source>
</evidence>
<dbReference type="PANTHER" id="PTHR33099:SF7">
    <property type="entry name" value="MYND-TYPE DOMAIN-CONTAINING PROTEIN"/>
    <property type="match status" value="1"/>
</dbReference>
<protein>
    <recommendedName>
        <fullName evidence="2">Fe2OG dioxygenase domain-containing protein</fullName>
    </recommendedName>
</protein>
<dbReference type="AlphaFoldDB" id="A0A6A5UX73"/>
<reference evidence="3" key="1">
    <citation type="journal article" date="2020" name="Stud. Mycol.">
        <title>101 Dothideomycetes genomes: a test case for predicting lifestyles and emergence of pathogens.</title>
        <authorList>
            <person name="Haridas S."/>
            <person name="Albert R."/>
            <person name="Binder M."/>
            <person name="Bloem J."/>
            <person name="Labutti K."/>
            <person name="Salamov A."/>
            <person name="Andreopoulos B."/>
            <person name="Baker S."/>
            <person name="Barry K."/>
            <person name="Bills G."/>
            <person name="Bluhm B."/>
            <person name="Cannon C."/>
            <person name="Castanera R."/>
            <person name="Culley D."/>
            <person name="Daum C."/>
            <person name="Ezra D."/>
            <person name="Gonzalez J."/>
            <person name="Henrissat B."/>
            <person name="Kuo A."/>
            <person name="Liang C."/>
            <person name="Lipzen A."/>
            <person name="Lutzoni F."/>
            <person name="Magnuson J."/>
            <person name="Mondo S."/>
            <person name="Nolan M."/>
            <person name="Ohm R."/>
            <person name="Pangilinan J."/>
            <person name="Park H.-J."/>
            <person name="Ramirez L."/>
            <person name="Alfaro M."/>
            <person name="Sun H."/>
            <person name="Tritt A."/>
            <person name="Yoshinaga Y."/>
            <person name="Zwiers L.-H."/>
            <person name="Turgeon B."/>
            <person name="Goodwin S."/>
            <person name="Spatafora J."/>
            <person name="Crous P."/>
            <person name="Grigoriev I."/>
        </authorList>
    </citation>
    <scope>NUCLEOTIDE SEQUENCE</scope>
    <source>
        <strain evidence="3">CBS 107.79</strain>
    </source>
</reference>
<gene>
    <name evidence="3" type="ORF">BU23DRAFT_591683</name>
</gene>
<keyword evidence="1" id="KW-0560">Oxidoreductase</keyword>
<keyword evidence="4" id="KW-1185">Reference proteome</keyword>
<dbReference type="EMBL" id="ML976711">
    <property type="protein sequence ID" value="KAF1969278.1"/>
    <property type="molecule type" value="Genomic_DNA"/>
</dbReference>